<protein>
    <submittedName>
        <fullName evidence="2">Uncharacterized protein</fullName>
    </submittedName>
</protein>
<name>A0A484N0M7_9ASTE</name>
<reference evidence="2 3" key="1">
    <citation type="submission" date="2018-04" db="EMBL/GenBank/DDBJ databases">
        <authorList>
            <person name="Vogel A."/>
        </authorList>
    </citation>
    <scope>NUCLEOTIDE SEQUENCE [LARGE SCALE GENOMIC DNA]</scope>
</reference>
<accession>A0A484N0M7</accession>
<dbReference type="AlphaFoldDB" id="A0A484N0M7"/>
<evidence type="ECO:0000313" key="2">
    <source>
        <dbReference type="EMBL" id="VFQ94835.1"/>
    </source>
</evidence>
<sequence>MAVTPTAQSAAASFDLLERHLSAQNLRQADAEARRLLIALARDDAAQERGYVRKSSSSPRQICAGSTPVEQLQLRPSVLRSAADGELRI</sequence>
<keyword evidence="3" id="KW-1185">Reference proteome</keyword>
<organism evidence="2 3">
    <name type="scientific">Cuscuta campestris</name>
    <dbReference type="NCBI Taxonomy" id="132261"/>
    <lineage>
        <taxon>Eukaryota</taxon>
        <taxon>Viridiplantae</taxon>
        <taxon>Streptophyta</taxon>
        <taxon>Embryophyta</taxon>
        <taxon>Tracheophyta</taxon>
        <taxon>Spermatophyta</taxon>
        <taxon>Magnoliopsida</taxon>
        <taxon>eudicotyledons</taxon>
        <taxon>Gunneridae</taxon>
        <taxon>Pentapetalae</taxon>
        <taxon>asterids</taxon>
        <taxon>lamiids</taxon>
        <taxon>Solanales</taxon>
        <taxon>Convolvulaceae</taxon>
        <taxon>Cuscuteae</taxon>
        <taxon>Cuscuta</taxon>
        <taxon>Cuscuta subgen. Grammica</taxon>
        <taxon>Cuscuta sect. Cleistogrammica</taxon>
    </lineage>
</organism>
<dbReference type="Proteomes" id="UP000595140">
    <property type="component" value="Unassembled WGS sequence"/>
</dbReference>
<gene>
    <name evidence="2" type="ORF">CCAM_LOCUS36611</name>
</gene>
<feature type="region of interest" description="Disordered" evidence="1">
    <location>
        <begin position="48"/>
        <end position="67"/>
    </location>
</feature>
<evidence type="ECO:0000313" key="3">
    <source>
        <dbReference type="Proteomes" id="UP000595140"/>
    </source>
</evidence>
<evidence type="ECO:0000256" key="1">
    <source>
        <dbReference type="SAM" id="MobiDB-lite"/>
    </source>
</evidence>
<proteinExistence type="predicted"/>
<dbReference type="EMBL" id="OOIL02005488">
    <property type="protein sequence ID" value="VFQ94835.1"/>
    <property type="molecule type" value="Genomic_DNA"/>
</dbReference>